<dbReference type="GO" id="GO:0003677">
    <property type="term" value="F:DNA binding"/>
    <property type="evidence" value="ECO:0007669"/>
    <property type="project" value="UniProtKB-KW"/>
</dbReference>
<dbReference type="CDD" id="cd00090">
    <property type="entry name" value="HTH_ARSR"/>
    <property type="match status" value="1"/>
</dbReference>
<protein>
    <submittedName>
        <fullName evidence="5">DNA-binding transcriptional ArsR family regulator</fullName>
    </submittedName>
</protein>
<dbReference type="Proteomes" id="UP001184230">
    <property type="component" value="Unassembled WGS sequence"/>
</dbReference>
<comment type="caution">
    <text evidence="5">The sequence shown here is derived from an EMBL/GenBank/DDBJ whole genome shotgun (WGS) entry which is preliminary data.</text>
</comment>
<reference evidence="5 6" key="1">
    <citation type="submission" date="2023-07" db="EMBL/GenBank/DDBJ databases">
        <title>Sorghum-associated microbial communities from plants grown in Nebraska, USA.</title>
        <authorList>
            <person name="Schachtman D."/>
        </authorList>
    </citation>
    <scope>NUCLEOTIDE SEQUENCE [LARGE SCALE GENOMIC DNA]</scope>
    <source>
        <strain evidence="5 6">DS1781</strain>
    </source>
</reference>
<dbReference type="InterPro" id="IPR011991">
    <property type="entry name" value="ArsR-like_HTH"/>
</dbReference>
<evidence type="ECO:0000256" key="1">
    <source>
        <dbReference type="ARBA" id="ARBA00023015"/>
    </source>
</evidence>
<keyword evidence="3" id="KW-0804">Transcription</keyword>
<proteinExistence type="predicted"/>
<keyword evidence="2 5" id="KW-0238">DNA-binding</keyword>
<accession>A0ABU1NE34</accession>
<dbReference type="InterPro" id="IPR036388">
    <property type="entry name" value="WH-like_DNA-bd_sf"/>
</dbReference>
<evidence type="ECO:0000256" key="3">
    <source>
        <dbReference type="ARBA" id="ARBA00023163"/>
    </source>
</evidence>
<dbReference type="Gene3D" id="1.10.10.10">
    <property type="entry name" value="Winged helix-like DNA-binding domain superfamily/Winged helix DNA-binding domain"/>
    <property type="match status" value="1"/>
</dbReference>
<evidence type="ECO:0000313" key="5">
    <source>
        <dbReference type="EMBL" id="MDR6536676.1"/>
    </source>
</evidence>
<evidence type="ECO:0000259" key="4">
    <source>
        <dbReference type="PROSITE" id="PS50987"/>
    </source>
</evidence>
<name>A0ABU1NE34_9BURK</name>
<dbReference type="NCBIfam" id="NF033788">
    <property type="entry name" value="HTH_metalloreg"/>
    <property type="match status" value="1"/>
</dbReference>
<dbReference type="RefSeq" id="WP_309901888.1">
    <property type="nucleotide sequence ID" value="NZ_JAVDRF010000004.1"/>
</dbReference>
<dbReference type="InterPro" id="IPR051011">
    <property type="entry name" value="Metal_resp_trans_reg"/>
</dbReference>
<dbReference type="PANTHER" id="PTHR43132">
    <property type="entry name" value="ARSENICAL RESISTANCE OPERON REPRESSOR ARSR-RELATED"/>
    <property type="match status" value="1"/>
</dbReference>
<dbReference type="PANTHER" id="PTHR43132:SF9">
    <property type="entry name" value="ARSR FAMILY TRANSCRIPTIONAL REGULATORY PROTEIN"/>
    <property type="match status" value="1"/>
</dbReference>
<dbReference type="InterPro" id="IPR001845">
    <property type="entry name" value="HTH_ArsR_DNA-bd_dom"/>
</dbReference>
<keyword evidence="1" id="KW-0805">Transcription regulation</keyword>
<dbReference type="EMBL" id="JAVDRF010000004">
    <property type="protein sequence ID" value="MDR6536676.1"/>
    <property type="molecule type" value="Genomic_DNA"/>
</dbReference>
<dbReference type="Pfam" id="PF01022">
    <property type="entry name" value="HTH_5"/>
    <property type="match status" value="1"/>
</dbReference>
<dbReference type="InterPro" id="IPR036390">
    <property type="entry name" value="WH_DNA-bd_sf"/>
</dbReference>
<dbReference type="PROSITE" id="PS50987">
    <property type="entry name" value="HTH_ARSR_2"/>
    <property type="match status" value="1"/>
</dbReference>
<dbReference type="PRINTS" id="PR00778">
    <property type="entry name" value="HTHARSR"/>
</dbReference>
<dbReference type="SMART" id="SM00418">
    <property type="entry name" value="HTH_ARSR"/>
    <property type="match status" value="1"/>
</dbReference>
<organism evidence="5 6">
    <name type="scientific">Variovorax soli</name>
    <dbReference type="NCBI Taxonomy" id="376815"/>
    <lineage>
        <taxon>Bacteria</taxon>
        <taxon>Pseudomonadati</taxon>
        <taxon>Pseudomonadota</taxon>
        <taxon>Betaproteobacteria</taxon>
        <taxon>Burkholderiales</taxon>
        <taxon>Comamonadaceae</taxon>
        <taxon>Variovorax</taxon>
    </lineage>
</organism>
<sequence>MEGLSDEALVQVAAYFQALAEPTRLQILNLLRQQERNVGELAQLCGYSSANISRHLALLTQHGLVSRETRGNSAYYRIADPAVYELCDLVCGNIARQFERTAANRAAFAAPAVRRRSRARR</sequence>
<gene>
    <name evidence="5" type="ORF">J2739_002449</name>
</gene>
<evidence type="ECO:0000313" key="6">
    <source>
        <dbReference type="Proteomes" id="UP001184230"/>
    </source>
</evidence>
<dbReference type="SUPFAM" id="SSF46785">
    <property type="entry name" value="Winged helix' DNA-binding domain"/>
    <property type="match status" value="1"/>
</dbReference>
<evidence type="ECO:0000256" key="2">
    <source>
        <dbReference type="ARBA" id="ARBA00023125"/>
    </source>
</evidence>
<keyword evidence="6" id="KW-1185">Reference proteome</keyword>
<feature type="domain" description="HTH arsR-type" evidence="4">
    <location>
        <begin position="4"/>
        <end position="98"/>
    </location>
</feature>